<dbReference type="InterPro" id="IPR004045">
    <property type="entry name" value="Glutathione_S-Trfase_N"/>
</dbReference>
<dbReference type="EMBL" id="MCFA01000039">
    <property type="protein sequence ID" value="ORY13705.1"/>
    <property type="molecule type" value="Genomic_DNA"/>
</dbReference>
<feature type="domain" description="GST N-terminal" evidence="1">
    <location>
        <begin position="1"/>
        <end position="68"/>
    </location>
</feature>
<dbReference type="Pfam" id="PF13409">
    <property type="entry name" value="GST_N_2"/>
    <property type="match status" value="1"/>
</dbReference>
<dbReference type="Pfam" id="PF22041">
    <property type="entry name" value="GST_C_7"/>
    <property type="match status" value="1"/>
</dbReference>
<sequence length="216" mass="25174">MVLNYKGIDYKTEWVEYPDLVSTFKSFGLPPNEKDSPGFFADYTSPAIKLDDGTYIMDSWKIVFELEKRVPSPSLHLDDPVVIQVRDHIPNLRNPLAPEIMAKVARNLLNPRSAEYFERTREKRFGMPLAQFEKEKGGEQCWKDVEQPAKEIAGWLKKHDGPFFLGETVSYADFIFVSFIQFLKRIDDEKFERFTSLDPTFSRIYDASKQWLAKDD</sequence>
<evidence type="ECO:0000259" key="1">
    <source>
        <dbReference type="Pfam" id="PF13409"/>
    </source>
</evidence>
<proteinExistence type="predicted"/>
<comment type="caution">
    <text evidence="3">The sequence shown here is derived from an EMBL/GenBank/DDBJ whole genome shotgun (WGS) entry which is preliminary data.</text>
</comment>
<evidence type="ECO:0000313" key="3">
    <source>
        <dbReference type="EMBL" id="ORY13705.1"/>
    </source>
</evidence>
<gene>
    <name evidence="3" type="ORF">BCR34DRAFT_480523</name>
</gene>
<accession>A0A1Y1ZV96</accession>
<dbReference type="InterPro" id="IPR054416">
    <property type="entry name" value="GST_UstS-like_C"/>
</dbReference>
<evidence type="ECO:0000313" key="4">
    <source>
        <dbReference type="Proteomes" id="UP000193144"/>
    </source>
</evidence>
<dbReference type="SUPFAM" id="SSF47616">
    <property type="entry name" value="GST C-terminal domain-like"/>
    <property type="match status" value="1"/>
</dbReference>
<dbReference type="InterPro" id="IPR036282">
    <property type="entry name" value="Glutathione-S-Trfase_C_sf"/>
</dbReference>
<feature type="domain" description="Glutathione S-transferase UstS-like C-terminal" evidence="2">
    <location>
        <begin position="92"/>
        <end position="195"/>
    </location>
</feature>
<keyword evidence="4" id="KW-1185">Reference proteome</keyword>
<dbReference type="Gene3D" id="3.40.30.10">
    <property type="entry name" value="Glutaredoxin"/>
    <property type="match status" value="1"/>
</dbReference>
<dbReference type="AlphaFoldDB" id="A0A1Y1ZV96"/>
<name>A0A1Y1ZV96_9PLEO</name>
<protein>
    <submittedName>
        <fullName evidence="3">Uncharacterized protein</fullName>
    </submittedName>
</protein>
<reference evidence="3 4" key="1">
    <citation type="submission" date="2016-07" db="EMBL/GenBank/DDBJ databases">
        <title>Pervasive Adenine N6-methylation of Active Genes in Fungi.</title>
        <authorList>
            <consortium name="DOE Joint Genome Institute"/>
            <person name="Mondo S.J."/>
            <person name="Dannebaum R.O."/>
            <person name="Kuo R.C."/>
            <person name="Labutti K."/>
            <person name="Haridas S."/>
            <person name="Kuo A."/>
            <person name="Salamov A."/>
            <person name="Ahrendt S.R."/>
            <person name="Lipzen A."/>
            <person name="Sullivan W."/>
            <person name="Andreopoulos W.B."/>
            <person name="Clum A."/>
            <person name="Lindquist E."/>
            <person name="Daum C."/>
            <person name="Ramamoorthy G.K."/>
            <person name="Gryganskyi A."/>
            <person name="Culley D."/>
            <person name="Magnuson J.K."/>
            <person name="James T.Y."/>
            <person name="O'Malley M.A."/>
            <person name="Stajich J.E."/>
            <person name="Spatafora J.W."/>
            <person name="Visel A."/>
            <person name="Grigoriev I.V."/>
        </authorList>
    </citation>
    <scope>NUCLEOTIDE SEQUENCE [LARGE SCALE GENOMIC DNA]</scope>
    <source>
        <strain evidence="3 4">CBS 115471</strain>
    </source>
</reference>
<dbReference type="Gene3D" id="1.20.1050.10">
    <property type="match status" value="1"/>
</dbReference>
<dbReference type="STRING" id="1231657.A0A1Y1ZV96"/>
<evidence type="ECO:0000259" key="2">
    <source>
        <dbReference type="Pfam" id="PF22041"/>
    </source>
</evidence>
<dbReference type="OrthoDB" id="4951845at2759"/>
<dbReference type="Proteomes" id="UP000193144">
    <property type="component" value="Unassembled WGS sequence"/>
</dbReference>
<organism evidence="3 4">
    <name type="scientific">Clohesyomyces aquaticus</name>
    <dbReference type="NCBI Taxonomy" id="1231657"/>
    <lineage>
        <taxon>Eukaryota</taxon>
        <taxon>Fungi</taxon>
        <taxon>Dikarya</taxon>
        <taxon>Ascomycota</taxon>
        <taxon>Pezizomycotina</taxon>
        <taxon>Dothideomycetes</taxon>
        <taxon>Pleosporomycetidae</taxon>
        <taxon>Pleosporales</taxon>
        <taxon>Lindgomycetaceae</taxon>
        <taxon>Clohesyomyces</taxon>
    </lineage>
</organism>